<keyword evidence="5" id="KW-1133">Transmembrane helix</keyword>
<protein>
    <submittedName>
        <fullName evidence="8">SpaH/EbpB family LPXTG-anchored major pilin</fullName>
    </submittedName>
</protein>
<evidence type="ECO:0000256" key="6">
    <source>
        <dbReference type="SAM" id="SignalP"/>
    </source>
</evidence>
<dbReference type="PROSITE" id="PS50847">
    <property type="entry name" value="GRAM_POS_ANCHORING"/>
    <property type="match status" value="1"/>
</dbReference>
<dbReference type="NCBIfam" id="NF033902">
    <property type="entry name" value="iso_D2_wall_anc"/>
    <property type="match status" value="1"/>
</dbReference>
<dbReference type="InterPro" id="IPR048052">
    <property type="entry name" value="FM1-like"/>
</dbReference>
<dbReference type="Gene3D" id="2.60.40.10">
    <property type="entry name" value="Immunoglobulins"/>
    <property type="match status" value="1"/>
</dbReference>
<evidence type="ECO:0000313" key="9">
    <source>
        <dbReference type="Proteomes" id="UP000448177"/>
    </source>
</evidence>
<organism evidence="8 9">
    <name type="scientific">Mediterraneibacter faecis</name>
    <dbReference type="NCBI Taxonomy" id="592978"/>
    <lineage>
        <taxon>Bacteria</taxon>
        <taxon>Bacillati</taxon>
        <taxon>Bacillota</taxon>
        <taxon>Clostridia</taxon>
        <taxon>Lachnospirales</taxon>
        <taxon>Lachnospiraceae</taxon>
        <taxon>Mediterraneibacter</taxon>
    </lineage>
</organism>
<evidence type="ECO:0000256" key="2">
    <source>
        <dbReference type="ARBA" id="ARBA00022525"/>
    </source>
</evidence>
<keyword evidence="5" id="KW-0812">Transmembrane</keyword>
<keyword evidence="5" id="KW-0472">Membrane</keyword>
<evidence type="ECO:0000256" key="3">
    <source>
        <dbReference type="ARBA" id="ARBA00022729"/>
    </source>
</evidence>
<name>A0A844KFF7_9FIRM</name>
<evidence type="ECO:0000256" key="1">
    <source>
        <dbReference type="ARBA" id="ARBA00022512"/>
    </source>
</evidence>
<comment type="caution">
    <text evidence="8">The sequence shown here is derived from an EMBL/GenBank/DDBJ whole genome shotgun (WGS) entry which is preliminary data.</text>
</comment>
<dbReference type="RefSeq" id="WP_055158286.1">
    <property type="nucleotide sequence ID" value="NZ_JAJBOB010000011.1"/>
</dbReference>
<dbReference type="InterPro" id="IPR019931">
    <property type="entry name" value="LPXTG_anchor"/>
</dbReference>
<keyword evidence="4" id="KW-0572">Peptidoglycan-anchor</keyword>
<dbReference type="InterPro" id="IPR013783">
    <property type="entry name" value="Ig-like_fold"/>
</dbReference>
<dbReference type="Gene3D" id="2.60.40.740">
    <property type="match status" value="1"/>
</dbReference>
<keyword evidence="3 6" id="KW-0732">Signal</keyword>
<dbReference type="Pfam" id="PF17802">
    <property type="entry name" value="SpaA"/>
    <property type="match status" value="1"/>
</dbReference>
<feature type="transmembrane region" description="Helical" evidence="5">
    <location>
        <begin position="469"/>
        <end position="487"/>
    </location>
</feature>
<keyword evidence="1" id="KW-0134">Cell wall</keyword>
<dbReference type="Proteomes" id="UP000448177">
    <property type="component" value="Unassembled WGS sequence"/>
</dbReference>
<dbReference type="InterPro" id="IPR026466">
    <property type="entry name" value="Fim_isopep_form_D2_dom"/>
</dbReference>
<evidence type="ECO:0000256" key="5">
    <source>
        <dbReference type="SAM" id="Phobius"/>
    </source>
</evidence>
<reference evidence="8 9" key="1">
    <citation type="journal article" date="2019" name="Nat. Med.">
        <title>A library of human gut bacterial isolates paired with longitudinal multiomics data enables mechanistic microbiome research.</title>
        <authorList>
            <person name="Poyet M."/>
            <person name="Groussin M."/>
            <person name="Gibbons S.M."/>
            <person name="Avila-Pacheco J."/>
            <person name="Jiang X."/>
            <person name="Kearney S.M."/>
            <person name="Perrotta A.R."/>
            <person name="Berdy B."/>
            <person name="Zhao S."/>
            <person name="Lieberman T.D."/>
            <person name="Swanson P.K."/>
            <person name="Smith M."/>
            <person name="Roesemann S."/>
            <person name="Alexander J.E."/>
            <person name="Rich S.A."/>
            <person name="Livny J."/>
            <person name="Vlamakis H."/>
            <person name="Clish C."/>
            <person name="Bullock K."/>
            <person name="Deik A."/>
            <person name="Scott J."/>
            <person name="Pierce K.A."/>
            <person name="Xavier R.J."/>
            <person name="Alm E.J."/>
        </authorList>
    </citation>
    <scope>NUCLEOTIDE SEQUENCE [LARGE SCALE GENOMIC DNA]</scope>
    <source>
        <strain evidence="8 9">BIOML-A1</strain>
    </source>
</reference>
<evidence type="ECO:0000259" key="7">
    <source>
        <dbReference type="PROSITE" id="PS50847"/>
    </source>
</evidence>
<dbReference type="NCBIfam" id="TIGR01167">
    <property type="entry name" value="LPXTG_anchor"/>
    <property type="match status" value="1"/>
</dbReference>
<dbReference type="NCBIfam" id="TIGR04226">
    <property type="entry name" value="RrgB_K2N_iso_D2"/>
    <property type="match status" value="1"/>
</dbReference>
<feature type="signal peptide" evidence="6">
    <location>
        <begin position="1"/>
        <end position="26"/>
    </location>
</feature>
<sequence>MKVIKKITAIMLSIMMVLGMCSVVGADTSEPNSGRIDEVPGSISISNAKAGETYKIYRLLNLDSYKYTQDQQKQEGNYSYTFREDNKWKEFFTENTTVKNYFEIVDKKYVTVTNEGKDKGEEIAREALKYAEEKQISADGTSEAENDGTLTFSNLTLGYYLVESTVGSLCSLDTTNPTQIMAVKHTEPTVTKKVITNEGPSDFNTVNIGDTFTFQTEITVEQGAKNYVLYDEMDAGLELVETLGTIVAINNEDSDVPEAGEYTFVRNTSGKDGFTLTFTDSYIQKQRVGSIITIMYHAKVKETAPMDTAMINDTYLKYGAKQETAHSETKTYTFKIPVFKYTGTNTPLSGAKFKLYTNENCADNTEVKLKKVDDNNYRYSESEGVLLESPTSGIFNINGLQAGTYYLKEVEAPVGYNKLNEPIKITVQLDGAKNKHMFVDNNTKNIDQVNVENKSGSILPSTGGMGTTIFYIAGALLVLISGVVLIAKKRTDSK</sequence>
<dbReference type="EMBL" id="WNAF01000007">
    <property type="protein sequence ID" value="MTR77252.1"/>
    <property type="molecule type" value="Genomic_DNA"/>
</dbReference>
<gene>
    <name evidence="8" type="ORF">GMD21_11335</name>
</gene>
<evidence type="ECO:0000256" key="4">
    <source>
        <dbReference type="ARBA" id="ARBA00023088"/>
    </source>
</evidence>
<evidence type="ECO:0000313" key="8">
    <source>
        <dbReference type="EMBL" id="MTR77252.1"/>
    </source>
</evidence>
<dbReference type="Pfam" id="PF00746">
    <property type="entry name" value="Gram_pos_anchor"/>
    <property type="match status" value="1"/>
</dbReference>
<feature type="domain" description="Gram-positive cocci surface proteins LPxTG" evidence="7">
    <location>
        <begin position="459"/>
        <end position="494"/>
    </location>
</feature>
<keyword evidence="9" id="KW-1185">Reference proteome</keyword>
<dbReference type="AlphaFoldDB" id="A0A844KFF7"/>
<dbReference type="InterPro" id="IPR041033">
    <property type="entry name" value="SpaA_PFL_dom_1"/>
</dbReference>
<proteinExistence type="predicted"/>
<accession>A0A844KFF7</accession>
<keyword evidence="2" id="KW-0964">Secreted</keyword>
<feature type="chain" id="PRO_5032361857" evidence="6">
    <location>
        <begin position="27"/>
        <end position="494"/>
    </location>
</feature>